<keyword evidence="1" id="KW-0812">Transmembrane</keyword>
<dbReference type="PANTHER" id="PTHR32251:SF33">
    <property type="entry name" value="STEROID 5-ALPHA REDUCTASE C-TERMINAL DOMAIN-CONTAINING PROTEIN"/>
    <property type="match status" value="1"/>
</dbReference>
<proteinExistence type="predicted"/>
<protein>
    <submittedName>
        <fullName evidence="2">DUF1295 domain-containing protein</fullName>
    </submittedName>
</protein>
<dbReference type="Pfam" id="PF06966">
    <property type="entry name" value="DUF1295"/>
    <property type="match status" value="1"/>
</dbReference>
<reference evidence="2 3" key="1">
    <citation type="submission" date="2023-12" db="EMBL/GenBank/DDBJ databases">
        <title>Whole-genome sequencing of halo(alkali)philic microorganisms from hypersaline lakes.</title>
        <authorList>
            <person name="Sorokin D.Y."/>
            <person name="Merkel A.Y."/>
            <person name="Messina E."/>
            <person name="Yakimov M."/>
        </authorList>
    </citation>
    <scope>NUCLEOTIDE SEQUENCE [LARGE SCALE GENOMIC DNA]</scope>
    <source>
        <strain evidence="2 3">AB-CW1</strain>
    </source>
</reference>
<gene>
    <name evidence="2" type="ORF">VCB98_03375</name>
</gene>
<dbReference type="Gene3D" id="1.20.120.1630">
    <property type="match status" value="1"/>
</dbReference>
<name>A0AAP6MKX0_9GAMM</name>
<dbReference type="PANTHER" id="PTHR32251">
    <property type="entry name" value="3-OXO-5-ALPHA-STEROID 4-DEHYDROGENASE"/>
    <property type="match status" value="1"/>
</dbReference>
<dbReference type="GO" id="GO:0016020">
    <property type="term" value="C:membrane"/>
    <property type="evidence" value="ECO:0007669"/>
    <property type="project" value="TreeGrafter"/>
</dbReference>
<dbReference type="PROSITE" id="PS50244">
    <property type="entry name" value="S5A_REDUCTASE"/>
    <property type="match status" value="1"/>
</dbReference>
<accession>A0AAP6MKX0</accession>
<feature type="transmembrane region" description="Helical" evidence="1">
    <location>
        <begin position="61"/>
        <end position="81"/>
    </location>
</feature>
<feature type="transmembrane region" description="Helical" evidence="1">
    <location>
        <begin position="93"/>
        <end position="114"/>
    </location>
</feature>
<keyword evidence="1" id="KW-1133">Transmembrane helix</keyword>
<feature type="transmembrane region" description="Helical" evidence="1">
    <location>
        <begin position="33"/>
        <end position="49"/>
    </location>
</feature>
<keyword evidence="3" id="KW-1185">Reference proteome</keyword>
<evidence type="ECO:0000256" key="1">
    <source>
        <dbReference type="SAM" id="Phobius"/>
    </source>
</evidence>
<evidence type="ECO:0000313" key="2">
    <source>
        <dbReference type="EMBL" id="MEA5444855.1"/>
    </source>
</evidence>
<comment type="caution">
    <text evidence="2">The sequence shown here is derived from an EMBL/GenBank/DDBJ whole genome shotgun (WGS) entry which is preliminary data.</text>
</comment>
<evidence type="ECO:0000313" key="3">
    <source>
        <dbReference type="Proteomes" id="UP001302316"/>
    </source>
</evidence>
<dbReference type="AlphaFoldDB" id="A0AAP6MKX0"/>
<feature type="transmembrane region" description="Helical" evidence="1">
    <location>
        <begin position="147"/>
        <end position="175"/>
    </location>
</feature>
<dbReference type="EMBL" id="JAYGII010000004">
    <property type="protein sequence ID" value="MEA5444855.1"/>
    <property type="molecule type" value="Genomic_DNA"/>
</dbReference>
<dbReference type="RefSeq" id="WP_346050487.1">
    <property type="nucleotide sequence ID" value="NZ_JAYGII010000004.1"/>
</dbReference>
<organism evidence="2 3">
    <name type="scientific">Natronospira elongata</name>
    <dbReference type="NCBI Taxonomy" id="3110268"/>
    <lineage>
        <taxon>Bacteria</taxon>
        <taxon>Pseudomonadati</taxon>
        <taxon>Pseudomonadota</taxon>
        <taxon>Gammaproteobacteria</taxon>
        <taxon>Natronospirales</taxon>
        <taxon>Natronospiraceae</taxon>
        <taxon>Natronospira</taxon>
    </lineage>
</organism>
<dbReference type="InterPro" id="IPR010721">
    <property type="entry name" value="UstE-like"/>
</dbReference>
<dbReference type="Proteomes" id="UP001302316">
    <property type="component" value="Unassembled WGS sequence"/>
</dbReference>
<keyword evidence="1" id="KW-0472">Membrane</keyword>
<sequence length="214" mass="24616">MKQKHFIDSHKGITGLAVLAMMAWHGAWDQAAAWLYLALHGSYGLFWILKSRLFGDRSWEAPCGLGYGLVIWAGLSLYWIAPWLLMSRAIEPAAWLLALCVGLYALGVFLHFSADMQKHLHMKYRPGKLLNDGLWARSRNPNYLGELLIYGSFVTLPLHWAPPLILLLFFSVVWLPNMRRKDRSLARYPEFAEWKARSGLLFPRLLPRRGRIRG</sequence>